<comment type="caution">
    <text evidence="1">The sequence shown here is derived from an EMBL/GenBank/DDBJ whole genome shotgun (WGS) entry which is preliminary data.</text>
</comment>
<proteinExistence type="predicted"/>
<dbReference type="Pfam" id="PF07676">
    <property type="entry name" value="PD40"/>
    <property type="match status" value="1"/>
</dbReference>
<keyword evidence="1" id="KW-0966">Cell projection</keyword>
<organism evidence="1 2">
    <name type="scientific">Tamlana crocina</name>
    <dbReference type="NCBI Taxonomy" id="393006"/>
    <lineage>
        <taxon>Bacteria</taxon>
        <taxon>Pseudomonadati</taxon>
        <taxon>Bacteroidota</taxon>
        <taxon>Flavobacteriia</taxon>
        <taxon>Flavobacteriales</taxon>
        <taxon>Flavobacteriaceae</taxon>
        <taxon>Tamlana</taxon>
    </lineage>
</organism>
<accession>A0ABX1DIQ4</accession>
<keyword evidence="1" id="KW-0282">Flagellum</keyword>
<protein>
    <submittedName>
        <fullName evidence="1">Flagellar motor protein MotB</fullName>
    </submittedName>
</protein>
<evidence type="ECO:0000313" key="2">
    <source>
        <dbReference type="Proteomes" id="UP000760545"/>
    </source>
</evidence>
<dbReference type="InterPro" id="IPR011659">
    <property type="entry name" value="WD40"/>
</dbReference>
<keyword evidence="1" id="KW-0969">Cilium</keyword>
<evidence type="ECO:0000313" key="1">
    <source>
        <dbReference type="EMBL" id="NJX17226.1"/>
    </source>
</evidence>
<feature type="non-terminal residue" evidence="1">
    <location>
        <position position="1"/>
    </location>
</feature>
<feature type="non-terminal residue" evidence="1">
    <location>
        <position position="130"/>
    </location>
</feature>
<sequence length="130" mass="14382">TGSFDIYSVAVNEDGTYGEPVNLGSNVNTAHREQFPFIAEDGTLYFTSDGHMGFGNLDVFKSEQENGSFGEAQNLGNTLNSEFDDFAFVLRDGEEKGYLASNRRGSDNLYAFSREDYTPPVLPKEISEIN</sequence>
<name>A0ABX1DIQ4_9FLAO</name>
<dbReference type="EMBL" id="JAAVJS010000390">
    <property type="protein sequence ID" value="NJX17226.1"/>
    <property type="molecule type" value="Genomic_DNA"/>
</dbReference>
<gene>
    <name evidence="1" type="ORF">HC176_17270</name>
</gene>
<reference evidence="1 2" key="1">
    <citation type="submission" date="2020-03" db="EMBL/GenBank/DDBJ databases">
        <title>Tamlana sp. nov, isolated from XXX.</title>
        <authorList>
            <person name="Cao W.R."/>
        </authorList>
    </citation>
    <scope>NUCLEOTIDE SEQUENCE [LARGE SCALE GENOMIC DNA]</scope>
    <source>
        <strain evidence="1 2">HST1-43</strain>
    </source>
</reference>
<dbReference type="Proteomes" id="UP000760545">
    <property type="component" value="Unassembled WGS sequence"/>
</dbReference>
<keyword evidence="2" id="KW-1185">Reference proteome</keyword>